<comment type="caution">
    <text evidence="1">The sequence shown here is derived from an EMBL/GenBank/DDBJ whole genome shotgun (WGS) entry which is preliminary data.</text>
</comment>
<dbReference type="Proteomes" id="UP001162164">
    <property type="component" value="Unassembled WGS sequence"/>
</dbReference>
<keyword evidence="2" id="KW-1185">Reference proteome</keyword>
<protein>
    <submittedName>
        <fullName evidence="1">Uncharacterized protein</fullName>
    </submittedName>
</protein>
<gene>
    <name evidence="1" type="ORF">NQ317_008066</name>
</gene>
<evidence type="ECO:0000313" key="2">
    <source>
        <dbReference type="Proteomes" id="UP001162164"/>
    </source>
</evidence>
<reference evidence="1" key="1">
    <citation type="journal article" date="2023" name="Insect Mol. Biol.">
        <title>Genome sequencing provides insights into the evolution of gene families encoding plant cell wall-degrading enzymes in longhorned beetles.</title>
        <authorList>
            <person name="Shin N.R."/>
            <person name="Okamura Y."/>
            <person name="Kirsch R."/>
            <person name="Pauchet Y."/>
        </authorList>
    </citation>
    <scope>NUCLEOTIDE SEQUENCE</scope>
    <source>
        <strain evidence="1">MMC_N1</strain>
    </source>
</reference>
<evidence type="ECO:0000313" key="1">
    <source>
        <dbReference type="EMBL" id="KAJ8979241.1"/>
    </source>
</evidence>
<proteinExistence type="predicted"/>
<accession>A0ABQ9JMW9</accession>
<organism evidence="1 2">
    <name type="scientific">Molorchus minor</name>
    <dbReference type="NCBI Taxonomy" id="1323400"/>
    <lineage>
        <taxon>Eukaryota</taxon>
        <taxon>Metazoa</taxon>
        <taxon>Ecdysozoa</taxon>
        <taxon>Arthropoda</taxon>
        <taxon>Hexapoda</taxon>
        <taxon>Insecta</taxon>
        <taxon>Pterygota</taxon>
        <taxon>Neoptera</taxon>
        <taxon>Endopterygota</taxon>
        <taxon>Coleoptera</taxon>
        <taxon>Polyphaga</taxon>
        <taxon>Cucujiformia</taxon>
        <taxon>Chrysomeloidea</taxon>
        <taxon>Cerambycidae</taxon>
        <taxon>Lamiinae</taxon>
        <taxon>Monochamini</taxon>
        <taxon>Molorchus</taxon>
    </lineage>
</organism>
<sequence length="282" mass="32502">MNVFNKVSDGIKSNSTKAPYLIFILTVTKSPPSYCNLSRGFICSAGKSPIPIKEEMCRTELYAPEFWKIPQAFACPGLDETPAGCCAAPPCHFPLEGEDIVRYIKSQRIRWLGHVYRMEGERVVKRILEWKPQNTRPKGRPKKRWIDDVEEDLKTLRIGNWRRTAVDRTRWRNIVEQAKTHRGLWTKRRRRRSEELIAFEDRSVYCTKATYSNKEKGCERRPGFKEMGIRYWKTIFSAGAPLVVVDVRRIGGFTYDSCPSSGFNLPPLLKGACCCLTSQELK</sequence>
<name>A0ABQ9JMW9_9CUCU</name>
<dbReference type="EMBL" id="JAPWTJ010000359">
    <property type="protein sequence ID" value="KAJ8979241.1"/>
    <property type="molecule type" value="Genomic_DNA"/>
</dbReference>